<dbReference type="PANTHER" id="PTHR24321">
    <property type="entry name" value="DEHYDROGENASES, SHORT CHAIN"/>
    <property type="match status" value="1"/>
</dbReference>
<dbReference type="GO" id="GO:0016491">
    <property type="term" value="F:oxidoreductase activity"/>
    <property type="evidence" value="ECO:0007669"/>
    <property type="project" value="UniProtKB-KW"/>
</dbReference>
<organism evidence="3 4">
    <name type="scientific">Hyphomonas beringensis</name>
    <dbReference type="NCBI Taxonomy" id="1280946"/>
    <lineage>
        <taxon>Bacteria</taxon>
        <taxon>Pseudomonadati</taxon>
        <taxon>Pseudomonadota</taxon>
        <taxon>Alphaproteobacteria</taxon>
        <taxon>Hyphomonadales</taxon>
        <taxon>Hyphomonadaceae</taxon>
        <taxon>Hyphomonas</taxon>
    </lineage>
</organism>
<name>A0A062U6A5_9PROT</name>
<dbReference type="PATRIC" id="fig|1280946.3.peg.2596"/>
<evidence type="ECO:0000313" key="4">
    <source>
        <dbReference type="Proteomes" id="UP000027037"/>
    </source>
</evidence>
<keyword evidence="4" id="KW-1185">Reference proteome</keyword>
<dbReference type="InterPro" id="IPR036291">
    <property type="entry name" value="NAD(P)-bd_dom_sf"/>
</dbReference>
<dbReference type="Gene3D" id="3.40.50.720">
    <property type="entry name" value="NAD(P)-binding Rossmann-like Domain"/>
    <property type="match status" value="1"/>
</dbReference>
<dbReference type="InterPro" id="IPR002347">
    <property type="entry name" value="SDR_fam"/>
</dbReference>
<dbReference type="PRINTS" id="PR00081">
    <property type="entry name" value="GDHRDH"/>
</dbReference>
<accession>A0A062U6A5</accession>
<dbReference type="FunFam" id="3.40.50.720:FF:000084">
    <property type="entry name" value="Short-chain dehydrogenase reductase"/>
    <property type="match status" value="1"/>
</dbReference>
<dbReference type="PANTHER" id="PTHR24321:SF8">
    <property type="entry name" value="ESTRADIOL 17-BETA-DEHYDROGENASE 8-RELATED"/>
    <property type="match status" value="1"/>
</dbReference>
<evidence type="ECO:0008006" key="5">
    <source>
        <dbReference type="Google" id="ProtNLM"/>
    </source>
</evidence>
<dbReference type="eggNOG" id="COG1028">
    <property type="taxonomic scope" value="Bacteria"/>
</dbReference>
<gene>
    <name evidence="3" type="ORF">HY29_03415</name>
</gene>
<comment type="similarity">
    <text evidence="1">Belongs to the short-chain dehydrogenases/reductases (SDR) family.</text>
</comment>
<evidence type="ECO:0000313" key="3">
    <source>
        <dbReference type="EMBL" id="KCZ53278.1"/>
    </source>
</evidence>
<evidence type="ECO:0000256" key="2">
    <source>
        <dbReference type="ARBA" id="ARBA00023002"/>
    </source>
</evidence>
<dbReference type="Pfam" id="PF13561">
    <property type="entry name" value="adh_short_C2"/>
    <property type="match status" value="1"/>
</dbReference>
<comment type="caution">
    <text evidence="3">The sequence shown here is derived from an EMBL/GenBank/DDBJ whole genome shotgun (WGS) entry which is preliminary data.</text>
</comment>
<reference evidence="3 4" key="1">
    <citation type="journal article" date="2014" name="Antonie Van Leeuwenhoek">
        <title>Hyphomonas beringensis sp. nov. and Hyphomonas chukchiensis sp. nov., isolated from surface seawater of the Bering Sea and Chukchi Sea.</title>
        <authorList>
            <person name="Li C."/>
            <person name="Lai Q."/>
            <person name="Li G."/>
            <person name="Dong C."/>
            <person name="Wang J."/>
            <person name="Liao Y."/>
            <person name="Shao Z."/>
        </authorList>
    </citation>
    <scope>NUCLEOTIDE SEQUENCE [LARGE SCALE GENOMIC DNA]</scope>
    <source>
        <strain evidence="3 4">25B14_1</strain>
    </source>
</reference>
<dbReference type="EMBL" id="AWFF01000054">
    <property type="protein sequence ID" value="KCZ53278.1"/>
    <property type="molecule type" value="Genomic_DNA"/>
</dbReference>
<protein>
    <recommendedName>
        <fullName evidence="5">Oxidoreductase</fullName>
    </recommendedName>
</protein>
<dbReference type="PROSITE" id="PS00061">
    <property type="entry name" value="ADH_SHORT"/>
    <property type="match status" value="1"/>
</dbReference>
<keyword evidence="2" id="KW-0560">Oxidoreductase</keyword>
<dbReference type="Proteomes" id="UP000027037">
    <property type="component" value="Unassembled WGS sequence"/>
</dbReference>
<proteinExistence type="inferred from homology"/>
<dbReference type="CDD" id="cd05233">
    <property type="entry name" value="SDR_c"/>
    <property type="match status" value="1"/>
</dbReference>
<dbReference type="STRING" id="1280946.HY29_03415"/>
<evidence type="ECO:0000256" key="1">
    <source>
        <dbReference type="ARBA" id="ARBA00006484"/>
    </source>
</evidence>
<dbReference type="PRINTS" id="PR00080">
    <property type="entry name" value="SDRFAMILY"/>
</dbReference>
<dbReference type="InterPro" id="IPR020904">
    <property type="entry name" value="Sc_DH/Rdtase_CS"/>
</dbReference>
<dbReference type="AlphaFoldDB" id="A0A062U6A5"/>
<dbReference type="SUPFAM" id="SSF51735">
    <property type="entry name" value="NAD(P)-binding Rossmann-fold domains"/>
    <property type="match status" value="1"/>
</dbReference>
<sequence length="279" mass="29671">MHSQGGDMKLANKVALITGVSPNIGGGIAEELWSAGARIVAVDADADNANDCANYINANGGEALALVCDVTDETQVVQAVNRAAEQFGGIDILINNAAFFNQKGVVDMSYAEWQAQTGVILGGAFLFTKYVALAMIEAERQGSMINIISTAGHQGQPGNVAYSTSKMGLMNFTNSVAMELAQHGIRVNSLTPTATDPAESVERARRWGRDVSEDPHTARLIAQFANHIPMQKLPKPSDYGKAAVFLASDDASMITGTDIRVDAGAVSKYWAWDPASRHE</sequence>